<keyword evidence="4 5" id="KW-0175">Coiled coil</keyword>
<sequence length="409" mass="44038" precursor="true">MRTLTWLRVATLWLEVRMRRISNTRRNLLAGSLGLLALGSLLAWKTLPMGTLPISTVAVARADIESSVTALGTLQPRRYVDVGAQASGQIRKLHVEAGDQVHTGQLLVEIDPSTQQARLDAGRFSIDNLKAQLAEQRAQYLLATQQYRRQRELAGAGATREEDLQAADAQLKVTQARIDMIQAQIRQAQANLRSDEAELGYTRIYAPMDGTVVAVDAREGQTLNAQQQTPLILRIAKLSPMTVWAQVSEADIGKVKPGMTAYFTTLAGGKRRWNSTVRQILPIPPKPLAHTSQGGGGPASAIAGTTGSQVVQYTVLLDVDNPDGALMADMTTQVFFVAGQASQVLTAPLAALDDTEADDLRLAQVLGQDGKLEQRTVRIGLSDRLRAQVLDGLSEGERLVIGAPLASGG</sequence>
<accession>B1JBU0</accession>
<dbReference type="GO" id="GO:1990195">
    <property type="term" value="C:macrolide transmembrane transporter complex"/>
    <property type="evidence" value="ECO:0007669"/>
    <property type="project" value="InterPro"/>
</dbReference>
<evidence type="ECO:0000256" key="3">
    <source>
        <dbReference type="ARBA" id="ARBA00022448"/>
    </source>
</evidence>
<dbReference type="KEGG" id="ppw:PputW619_3533"/>
<dbReference type="GO" id="GO:0015562">
    <property type="term" value="F:efflux transmembrane transporter activity"/>
    <property type="evidence" value="ECO:0007669"/>
    <property type="project" value="TreeGrafter"/>
</dbReference>
<dbReference type="InterPro" id="IPR058624">
    <property type="entry name" value="MdtA-like_HH"/>
</dbReference>
<evidence type="ECO:0000259" key="6">
    <source>
        <dbReference type="Pfam" id="PF25876"/>
    </source>
</evidence>
<dbReference type="PANTHER" id="PTHR30469">
    <property type="entry name" value="MULTIDRUG RESISTANCE PROTEIN MDTA"/>
    <property type="match status" value="1"/>
</dbReference>
<evidence type="ECO:0000313" key="9">
    <source>
        <dbReference type="EMBL" id="ACA74016.1"/>
    </source>
</evidence>
<protein>
    <submittedName>
        <fullName evidence="9">Efflux transporter, RND family, MFP subunit</fullName>
    </submittedName>
</protein>
<evidence type="ECO:0000256" key="5">
    <source>
        <dbReference type="SAM" id="Coils"/>
    </source>
</evidence>
<dbReference type="InterPro" id="IPR030190">
    <property type="entry name" value="MacA_alpha-hairpin_sf"/>
</dbReference>
<dbReference type="EMBL" id="CP000949">
    <property type="protein sequence ID" value="ACA74016.1"/>
    <property type="molecule type" value="Genomic_DNA"/>
</dbReference>
<proteinExistence type="inferred from homology"/>
<gene>
    <name evidence="9" type="ordered locus">PputW619_3533</name>
</gene>
<comment type="similarity">
    <text evidence="2">Belongs to the membrane fusion protein (MFP) (TC 8.A.1) family.</text>
</comment>
<dbReference type="STRING" id="390235.PputW619_3533"/>
<dbReference type="GO" id="GO:0030313">
    <property type="term" value="C:cell envelope"/>
    <property type="evidence" value="ECO:0007669"/>
    <property type="project" value="UniProtKB-SubCell"/>
</dbReference>
<dbReference type="eggNOG" id="COG0845">
    <property type="taxonomic scope" value="Bacteria"/>
</dbReference>
<evidence type="ECO:0000256" key="1">
    <source>
        <dbReference type="ARBA" id="ARBA00004196"/>
    </source>
</evidence>
<dbReference type="PANTHER" id="PTHR30469:SF33">
    <property type="entry name" value="SLR1207 PROTEIN"/>
    <property type="match status" value="1"/>
</dbReference>
<dbReference type="HOGENOM" id="CLU_018816_14_1_6"/>
<dbReference type="Gene3D" id="6.10.140.1990">
    <property type="match status" value="1"/>
</dbReference>
<dbReference type="Gene3D" id="2.40.30.170">
    <property type="match status" value="1"/>
</dbReference>
<dbReference type="GO" id="GO:1990961">
    <property type="term" value="P:xenobiotic detoxification by transmembrane export across the plasma membrane"/>
    <property type="evidence" value="ECO:0007669"/>
    <property type="project" value="InterPro"/>
</dbReference>
<evidence type="ECO:0000256" key="2">
    <source>
        <dbReference type="ARBA" id="ARBA00009477"/>
    </source>
</evidence>
<name>B1JBU0_PSEPW</name>
<dbReference type="Pfam" id="PF25917">
    <property type="entry name" value="BSH_RND"/>
    <property type="match status" value="1"/>
</dbReference>
<dbReference type="AlphaFoldDB" id="B1JBU0"/>
<evidence type="ECO:0000259" key="7">
    <source>
        <dbReference type="Pfam" id="PF25917"/>
    </source>
</evidence>
<dbReference type="InterPro" id="IPR006143">
    <property type="entry name" value="RND_pump_MFP"/>
</dbReference>
<feature type="domain" description="Multidrug resistance protein MdtA-like barrel-sandwich hybrid" evidence="7">
    <location>
        <begin position="78"/>
        <end position="233"/>
    </location>
</feature>
<feature type="domain" description="Multidrug resistance protein MdtA-like alpha-helical hairpin" evidence="6">
    <location>
        <begin position="127"/>
        <end position="193"/>
    </location>
</feature>
<comment type="subcellular location">
    <subcellularLocation>
        <location evidence="1">Cell envelope</location>
    </subcellularLocation>
</comment>
<dbReference type="Gene3D" id="2.40.50.100">
    <property type="match status" value="1"/>
</dbReference>
<dbReference type="Pfam" id="PF25876">
    <property type="entry name" value="HH_MFP_RND"/>
    <property type="match status" value="1"/>
</dbReference>
<dbReference type="NCBIfam" id="TIGR01730">
    <property type="entry name" value="RND_mfp"/>
    <property type="match status" value="1"/>
</dbReference>
<feature type="coiled-coil region" evidence="5">
    <location>
        <begin position="126"/>
        <end position="198"/>
    </location>
</feature>
<feature type="domain" description="Multidrug resistance protein MdtA-like C-terminal permuted SH3" evidence="8">
    <location>
        <begin position="343"/>
        <end position="402"/>
    </location>
</feature>
<dbReference type="GO" id="GO:0019898">
    <property type="term" value="C:extrinsic component of membrane"/>
    <property type="evidence" value="ECO:0007669"/>
    <property type="project" value="InterPro"/>
</dbReference>
<dbReference type="Pfam" id="PF25967">
    <property type="entry name" value="RND-MFP_C"/>
    <property type="match status" value="1"/>
</dbReference>
<dbReference type="SUPFAM" id="SSF111369">
    <property type="entry name" value="HlyD-like secretion proteins"/>
    <property type="match status" value="1"/>
</dbReference>
<dbReference type="GO" id="GO:1990281">
    <property type="term" value="C:efflux pump complex"/>
    <property type="evidence" value="ECO:0007669"/>
    <property type="project" value="TreeGrafter"/>
</dbReference>
<dbReference type="InterPro" id="IPR058625">
    <property type="entry name" value="MdtA-like_BSH"/>
</dbReference>
<evidence type="ECO:0000259" key="8">
    <source>
        <dbReference type="Pfam" id="PF25967"/>
    </source>
</evidence>
<dbReference type="Gene3D" id="2.40.420.20">
    <property type="match status" value="1"/>
</dbReference>
<keyword evidence="3" id="KW-0813">Transport</keyword>
<evidence type="ECO:0000256" key="4">
    <source>
        <dbReference type="ARBA" id="ARBA00023054"/>
    </source>
</evidence>
<organism evidence="9">
    <name type="scientific">Pseudomonas putida (strain W619)</name>
    <dbReference type="NCBI Taxonomy" id="390235"/>
    <lineage>
        <taxon>Bacteria</taxon>
        <taxon>Pseudomonadati</taxon>
        <taxon>Pseudomonadota</taxon>
        <taxon>Gammaproteobacteria</taxon>
        <taxon>Pseudomonadales</taxon>
        <taxon>Pseudomonadaceae</taxon>
        <taxon>Pseudomonas</taxon>
    </lineage>
</organism>
<dbReference type="InterPro" id="IPR058627">
    <property type="entry name" value="MdtA-like_C"/>
</dbReference>
<reference evidence="9" key="1">
    <citation type="submission" date="2008-02" db="EMBL/GenBank/DDBJ databases">
        <title>Complete sequence of Psuedomonas putida W619.</title>
        <authorList>
            <consortium name="US DOE Joint Genome Institute"/>
            <person name="Copeland A."/>
            <person name="Lucas S."/>
            <person name="Lapidus A."/>
            <person name="Barry K."/>
            <person name="Detter J.C."/>
            <person name="Glavina del Rio T."/>
            <person name="Dalin E."/>
            <person name="Tice H."/>
            <person name="Pitluck S."/>
            <person name="Chain P."/>
            <person name="Malfatti S."/>
            <person name="Shin M."/>
            <person name="Vergez L."/>
            <person name="Schmutz J."/>
            <person name="Larimer F."/>
            <person name="Land M."/>
            <person name="Hauser L."/>
            <person name="Kyrpides N."/>
            <person name="Kim E."/>
            <person name="Taghavi S."/>
            <person name="Vangronsveld D."/>
            <person name="van der Lelie D."/>
            <person name="Richardson P."/>
        </authorList>
    </citation>
    <scope>NUCLEOTIDE SEQUENCE</scope>
    <source>
        <strain evidence="9">W619</strain>
    </source>
</reference>